<evidence type="ECO:0000256" key="2">
    <source>
        <dbReference type="ARBA" id="ARBA00022475"/>
    </source>
</evidence>
<gene>
    <name evidence="13" type="ORF">EC844_105112</name>
</gene>
<evidence type="ECO:0000256" key="5">
    <source>
        <dbReference type="ARBA" id="ARBA00022989"/>
    </source>
</evidence>
<dbReference type="Pfam" id="PF13624">
    <property type="entry name" value="SurA_N_3"/>
    <property type="match status" value="1"/>
</dbReference>
<dbReference type="GO" id="GO:0005886">
    <property type="term" value="C:plasma membrane"/>
    <property type="evidence" value="ECO:0007669"/>
    <property type="project" value="UniProtKB-SubCell"/>
</dbReference>
<dbReference type="GO" id="GO:0003755">
    <property type="term" value="F:peptidyl-prolyl cis-trans isomerase activity"/>
    <property type="evidence" value="ECO:0007669"/>
    <property type="project" value="UniProtKB-KW"/>
</dbReference>
<dbReference type="InterPro" id="IPR052029">
    <property type="entry name" value="PpiD_chaperone"/>
</dbReference>
<evidence type="ECO:0000256" key="11">
    <source>
        <dbReference type="PROSITE-ProRule" id="PRU00278"/>
    </source>
</evidence>
<evidence type="ECO:0000256" key="1">
    <source>
        <dbReference type="ARBA" id="ARBA00004382"/>
    </source>
</evidence>
<evidence type="ECO:0000256" key="10">
    <source>
        <dbReference type="ARBA" id="ARBA00042775"/>
    </source>
</evidence>
<evidence type="ECO:0000313" key="14">
    <source>
        <dbReference type="Proteomes" id="UP000294963"/>
    </source>
</evidence>
<dbReference type="OrthoDB" id="9812372at2"/>
<comment type="caution">
    <text evidence="13">The sequence shown here is derived from an EMBL/GenBank/DDBJ whole genome shotgun (WGS) entry which is preliminary data.</text>
</comment>
<sequence>MESFRNLIRGWLGKLLLILFLTPFALVGIEGYFSGGQQADAAKTVNGQVISKKELDNETQGLKNYYLKAAQVDESLLNLPFIENQALERLISQKLLAQQAAELGISLSDEQIMSKIAQVPEFQENGKFSPERLKQYLSSQGIQSAAWLEDLRQGNGVQLLSSGIISTALVSKLDTQQLVDLQAEKRSLFLSSIKLDADKSKIQVSEQEIANYYNKHPNQFKQLAKVDVDFVVVSPSMFDQTQTAVTDAELQQAYAQFVEKRKKDFQHEVKHILFEVNAKRTDAESKKLADEVYAKIKAGMSFGDAVNQYSDDATSKTKGGTVTYVAGTYGESFDQAVTASNGQPTQPIKTAAGYHIIESKPISEAIPTFEAERERLTAELAKTKQANYFMDQVNRLNESVMNNDALDVVSQEVKASKVETAKGLSLLSNHPLMADPAIKLKMFSEEVKNGERNAMPNMQLANGDAVWIKVRNYTAAGVQPLADAKARVKVLVTEQKALDAAKAKIANVLADFKTLPAQQVLAKHSLSFEDIGGFTRQQGLKREISRAAFSLPAPKAGMWSVTTAALPNELVIVAVADVSKSEADTLPVEQQQELAKLYQSQRGQQLLKNYTDYLESKAKVK</sequence>
<dbReference type="AlphaFoldDB" id="A0A4V6NJD8"/>
<organism evidence="13 14">
    <name type="scientific">Acinetobacter calcoaceticus</name>
    <dbReference type="NCBI Taxonomy" id="471"/>
    <lineage>
        <taxon>Bacteria</taxon>
        <taxon>Pseudomonadati</taxon>
        <taxon>Pseudomonadota</taxon>
        <taxon>Gammaproteobacteria</taxon>
        <taxon>Moraxellales</taxon>
        <taxon>Moraxellaceae</taxon>
        <taxon>Acinetobacter</taxon>
        <taxon>Acinetobacter calcoaceticus/baumannii complex</taxon>
    </lineage>
</organism>
<dbReference type="InterPro" id="IPR046357">
    <property type="entry name" value="PPIase_dom_sf"/>
</dbReference>
<dbReference type="EMBL" id="SLVJ01000005">
    <property type="protein sequence ID" value="TCM68408.1"/>
    <property type="molecule type" value="Genomic_DNA"/>
</dbReference>
<dbReference type="Proteomes" id="UP000294963">
    <property type="component" value="Unassembled WGS sequence"/>
</dbReference>
<keyword evidence="11" id="KW-0697">Rotamase</keyword>
<evidence type="ECO:0000256" key="4">
    <source>
        <dbReference type="ARBA" id="ARBA00022692"/>
    </source>
</evidence>
<dbReference type="PANTHER" id="PTHR47529:SF1">
    <property type="entry name" value="PERIPLASMIC CHAPERONE PPID"/>
    <property type="match status" value="1"/>
</dbReference>
<evidence type="ECO:0000313" key="13">
    <source>
        <dbReference type="EMBL" id="TCM68408.1"/>
    </source>
</evidence>
<feature type="domain" description="PpiC" evidence="12">
    <location>
        <begin position="264"/>
        <end position="361"/>
    </location>
</feature>
<dbReference type="SUPFAM" id="SSF54534">
    <property type="entry name" value="FKBP-like"/>
    <property type="match status" value="1"/>
</dbReference>
<evidence type="ECO:0000256" key="6">
    <source>
        <dbReference type="ARBA" id="ARBA00023136"/>
    </source>
</evidence>
<dbReference type="InterPro" id="IPR027304">
    <property type="entry name" value="Trigger_fact/SurA_dom_sf"/>
</dbReference>
<dbReference type="SUPFAM" id="SSF109998">
    <property type="entry name" value="Triger factor/SurA peptide-binding domain-like"/>
    <property type="match status" value="1"/>
</dbReference>
<evidence type="ECO:0000256" key="7">
    <source>
        <dbReference type="ARBA" id="ARBA00023186"/>
    </source>
</evidence>
<dbReference type="InterPro" id="IPR000297">
    <property type="entry name" value="PPIase_PpiC"/>
</dbReference>
<accession>A0A4V6NJD8</accession>
<protein>
    <recommendedName>
        <fullName evidence="9">Periplasmic chaperone PpiD</fullName>
    </recommendedName>
    <alternativeName>
        <fullName evidence="10">Periplasmic folding chaperone</fullName>
    </alternativeName>
</protein>
<keyword evidence="2" id="KW-1003">Cell membrane</keyword>
<dbReference type="Pfam" id="PF00639">
    <property type="entry name" value="Rotamase"/>
    <property type="match status" value="1"/>
</dbReference>
<dbReference type="PROSITE" id="PS50198">
    <property type="entry name" value="PPIC_PPIASE_2"/>
    <property type="match status" value="1"/>
</dbReference>
<keyword evidence="5" id="KW-1133">Transmembrane helix</keyword>
<evidence type="ECO:0000256" key="3">
    <source>
        <dbReference type="ARBA" id="ARBA00022519"/>
    </source>
</evidence>
<evidence type="ECO:0000256" key="8">
    <source>
        <dbReference type="ARBA" id="ARBA00038408"/>
    </source>
</evidence>
<keyword evidence="7" id="KW-0143">Chaperone</keyword>
<dbReference type="Gene3D" id="1.10.4030.10">
    <property type="entry name" value="Porin chaperone SurA, peptide-binding domain"/>
    <property type="match status" value="1"/>
</dbReference>
<keyword evidence="14" id="KW-1185">Reference proteome</keyword>
<keyword evidence="4" id="KW-0812">Transmembrane</keyword>
<evidence type="ECO:0000259" key="12">
    <source>
        <dbReference type="PROSITE" id="PS50198"/>
    </source>
</evidence>
<proteinExistence type="inferred from homology"/>
<keyword evidence="3" id="KW-0997">Cell inner membrane</keyword>
<name>A0A4V6NJD8_ACICA</name>
<keyword evidence="6" id="KW-0472">Membrane</keyword>
<reference evidence="13 14" key="1">
    <citation type="submission" date="2019-03" db="EMBL/GenBank/DDBJ databases">
        <title>Genomic analyses of the natural microbiome of Caenorhabditis elegans.</title>
        <authorList>
            <person name="Samuel B."/>
        </authorList>
    </citation>
    <scope>NUCLEOTIDE SEQUENCE [LARGE SCALE GENOMIC DNA]</scope>
    <source>
        <strain evidence="13 14">JUb89</strain>
    </source>
</reference>
<comment type="similarity">
    <text evidence="8">Belongs to the PpiD chaperone family.</text>
</comment>
<comment type="subcellular location">
    <subcellularLocation>
        <location evidence="1">Cell inner membrane</location>
        <topology evidence="1">Single-pass type II membrane protein</topology>
        <orientation evidence="1">Periplasmic side</orientation>
    </subcellularLocation>
</comment>
<dbReference type="Gene3D" id="3.10.50.40">
    <property type="match status" value="1"/>
</dbReference>
<evidence type="ECO:0000256" key="9">
    <source>
        <dbReference type="ARBA" id="ARBA00040743"/>
    </source>
</evidence>
<dbReference type="PANTHER" id="PTHR47529">
    <property type="entry name" value="PEPTIDYL-PROLYL CIS-TRANS ISOMERASE D"/>
    <property type="match status" value="1"/>
</dbReference>
<keyword evidence="11 13" id="KW-0413">Isomerase</keyword>